<gene>
    <name evidence="10" type="ORF">M407DRAFT_230957</name>
</gene>
<protein>
    <recommendedName>
        <fullName evidence="9">Glycosyltransferase 61 catalytic domain-containing protein</fullName>
    </recommendedName>
</protein>
<dbReference type="GO" id="GO:0005783">
    <property type="term" value="C:endoplasmic reticulum"/>
    <property type="evidence" value="ECO:0007669"/>
    <property type="project" value="TreeGrafter"/>
</dbReference>
<evidence type="ECO:0000256" key="4">
    <source>
        <dbReference type="ARBA" id="ARBA00022692"/>
    </source>
</evidence>
<dbReference type="AlphaFoldDB" id="A0A0C3L3A1"/>
<reference evidence="10 11" key="1">
    <citation type="submission" date="2014-04" db="EMBL/GenBank/DDBJ databases">
        <authorList>
            <consortium name="DOE Joint Genome Institute"/>
            <person name="Kuo A."/>
            <person name="Girlanda M."/>
            <person name="Perotto S."/>
            <person name="Kohler A."/>
            <person name="Nagy L.G."/>
            <person name="Floudas D."/>
            <person name="Copeland A."/>
            <person name="Barry K.W."/>
            <person name="Cichocki N."/>
            <person name="Veneault-Fourrey C."/>
            <person name="LaButti K."/>
            <person name="Lindquist E.A."/>
            <person name="Lipzen A."/>
            <person name="Lundell T."/>
            <person name="Morin E."/>
            <person name="Murat C."/>
            <person name="Sun H."/>
            <person name="Tunlid A."/>
            <person name="Henrissat B."/>
            <person name="Grigoriev I.V."/>
            <person name="Hibbett D.S."/>
            <person name="Martin F."/>
            <person name="Nordberg H.P."/>
            <person name="Cantor M.N."/>
            <person name="Hua S.X."/>
        </authorList>
    </citation>
    <scope>NUCLEOTIDE SEQUENCE [LARGE SCALE GENOMIC DNA]</scope>
    <source>
        <strain evidence="10 11">MUT 4182</strain>
    </source>
</reference>
<evidence type="ECO:0000259" key="9">
    <source>
        <dbReference type="Pfam" id="PF04577"/>
    </source>
</evidence>
<accession>A0A0C3L3A1</accession>
<evidence type="ECO:0000313" key="10">
    <source>
        <dbReference type="EMBL" id="KIO28218.1"/>
    </source>
</evidence>
<dbReference type="PANTHER" id="PTHR20961:SF38">
    <property type="entry name" value="PROTEIN O-LINKED-MANNOSE BETA-1,4-N-ACETYLGLUCOSAMINYLTRANSFERASE 2"/>
    <property type="match status" value="1"/>
</dbReference>
<proteinExistence type="predicted"/>
<dbReference type="InterPro" id="IPR049625">
    <property type="entry name" value="Glyco_transf_61_cat"/>
</dbReference>
<keyword evidence="2" id="KW-0328">Glycosyltransferase</keyword>
<dbReference type="Proteomes" id="UP000054248">
    <property type="component" value="Unassembled WGS sequence"/>
</dbReference>
<dbReference type="OrthoDB" id="529273at2759"/>
<keyword evidence="11" id="KW-1185">Reference proteome</keyword>
<dbReference type="PANTHER" id="PTHR20961">
    <property type="entry name" value="GLYCOSYLTRANSFERASE"/>
    <property type="match status" value="1"/>
</dbReference>
<name>A0A0C3L3A1_9AGAM</name>
<keyword evidence="4" id="KW-0812">Transmembrane</keyword>
<evidence type="ECO:0000313" key="11">
    <source>
        <dbReference type="Proteomes" id="UP000054248"/>
    </source>
</evidence>
<evidence type="ECO:0000256" key="3">
    <source>
        <dbReference type="ARBA" id="ARBA00022679"/>
    </source>
</evidence>
<dbReference type="InterPro" id="IPR007657">
    <property type="entry name" value="Glycosyltransferase_61"/>
</dbReference>
<evidence type="ECO:0000256" key="6">
    <source>
        <dbReference type="ARBA" id="ARBA00023136"/>
    </source>
</evidence>
<feature type="chain" id="PRO_5002179503" description="Glycosyltransferase 61 catalytic domain-containing protein" evidence="8">
    <location>
        <begin position="31"/>
        <end position="525"/>
    </location>
</feature>
<evidence type="ECO:0000256" key="5">
    <source>
        <dbReference type="ARBA" id="ARBA00022989"/>
    </source>
</evidence>
<comment type="subcellular location">
    <subcellularLocation>
        <location evidence="1">Membrane</location>
        <topology evidence="1">Single-pass membrane protein</topology>
    </subcellularLocation>
</comment>
<keyword evidence="3" id="KW-0808">Transferase</keyword>
<organism evidence="10 11">
    <name type="scientific">Tulasnella calospora MUT 4182</name>
    <dbReference type="NCBI Taxonomy" id="1051891"/>
    <lineage>
        <taxon>Eukaryota</taxon>
        <taxon>Fungi</taxon>
        <taxon>Dikarya</taxon>
        <taxon>Basidiomycota</taxon>
        <taxon>Agaricomycotina</taxon>
        <taxon>Agaricomycetes</taxon>
        <taxon>Cantharellales</taxon>
        <taxon>Tulasnellaceae</taxon>
        <taxon>Tulasnella</taxon>
    </lineage>
</organism>
<evidence type="ECO:0000256" key="2">
    <source>
        <dbReference type="ARBA" id="ARBA00022676"/>
    </source>
</evidence>
<evidence type="ECO:0000256" key="7">
    <source>
        <dbReference type="ARBA" id="ARBA00023180"/>
    </source>
</evidence>
<dbReference type="GO" id="GO:0097363">
    <property type="term" value="F:protein O-acetylglucosaminyltransferase activity"/>
    <property type="evidence" value="ECO:0007669"/>
    <property type="project" value="TreeGrafter"/>
</dbReference>
<dbReference type="EMBL" id="KN822997">
    <property type="protein sequence ID" value="KIO28218.1"/>
    <property type="molecule type" value="Genomic_DNA"/>
</dbReference>
<dbReference type="HOGENOM" id="CLU_033167_0_0_1"/>
<keyword evidence="8" id="KW-0732">Signal</keyword>
<evidence type="ECO:0000256" key="8">
    <source>
        <dbReference type="SAM" id="SignalP"/>
    </source>
</evidence>
<reference evidence="11" key="2">
    <citation type="submission" date="2015-01" db="EMBL/GenBank/DDBJ databases">
        <title>Evolutionary Origins and Diversification of the Mycorrhizal Mutualists.</title>
        <authorList>
            <consortium name="DOE Joint Genome Institute"/>
            <consortium name="Mycorrhizal Genomics Consortium"/>
            <person name="Kohler A."/>
            <person name="Kuo A."/>
            <person name="Nagy L.G."/>
            <person name="Floudas D."/>
            <person name="Copeland A."/>
            <person name="Barry K.W."/>
            <person name="Cichocki N."/>
            <person name="Veneault-Fourrey C."/>
            <person name="LaButti K."/>
            <person name="Lindquist E.A."/>
            <person name="Lipzen A."/>
            <person name="Lundell T."/>
            <person name="Morin E."/>
            <person name="Murat C."/>
            <person name="Riley R."/>
            <person name="Ohm R."/>
            <person name="Sun H."/>
            <person name="Tunlid A."/>
            <person name="Henrissat B."/>
            <person name="Grigoriev I.V."/>
            <person name="Hibbett D.S."/>
            <person name="Martin F."/>
        </authorList>
    </citation>
    <scope>NUCLEOTIDE SEQUENCE [LARGE SCALE GENOMIC DNA]</scope>
    <source>
        <strain evidence="11">MUT 4182</strain>
    </source>
</reference>
<keyword evidence="5" id="KW-1133">Transmembrane helix</keyword>
<feature type="signal peptide" evidence="8">
    <location>
        <begin position="1"/>
        <end position="30"/>
    </location>
</feature>
<dbReference type="GO" id="GO:0035269">
    <property type="term" value="P:protein O-linked glycosylation via mannose"/>
    <property type="evidence" value="ECO:0007669"/>
    <property type="project" value="TreeGrafter"/>
</dbReference>
<keyword evidence="7" id="KW-0325">Glycoprotein</keyword>
<feature type="domain" description="Glycosyltransferase 61 catalytic" evidence="9">
    <location>
        <begin position="355"/>
        <end position="441"/>
    </location>
</feature>
<dbReference type="STRING" id="1051891.A0A0C3L3A1"/>
<dbReference type="Pfam" id="PF04577">
    <property type="entry name" value="Glyco_transf_61"/>
    <property type="match status" value="1"/>
</dbReference>
<keyword evidence="6" id="KW-0472">Membrane</keyword>
<evidence type="ECO:0000256" key="1">
    <source>
        <dbReference type="ARBA" id="ARBA00004167"/>
    </source>
</evidence>
<sequence length="525" mass="60436">MLRFNRSTVRVAIGLLVALFIISLLQETSSDQGSTSWRWSFTWSSSETDPARRSTSLTDDYQLPITPQTPDSAIPARPEDVLLPTKLLSHQQGWNVLENVYMANSTLYFLTNDPKKWPKLNLFTSSAHPLKWTDADKKAREPSEWDIAFISSQEAKARWGSRVMPVKDWTFYVNEPNQFLGHYYHWVGETYFAIQRVYASLDPHIDVKGTTKLPHPARFVFRNIDYPEWIKWAPINWRVIQTLYPSAAVETASQWEQRGNITRDNRSVWRFDQVLMADRGAAFREQLHPGRNHRAASSAWEGTLNSSSRFWWEPVRRGVLRAAGVDEEIIDRPSNWADWKGAFTGDQKPSQRDMDVLQKAPTLAPVVISYISRQRVRRRMIEADEAGFVKSVKELTARRKWKFNHVFMEELTPEQQLAIAAETTIMIGVHGNGLTHLLWMPLTPLTTVMEIFYPTGFAKDYEWTARVLGFTHYAIHNDTAYTHPTEPKVNYPNGFQGTQIPIHGPSVAKIIEDRIDGRLLPQPGW</sequence>
<dbReference type="GO" id="GO:0016020">
    <property type="term" value="C:membrane"/>
    <property type="evidence" value="ECO:0007669"/>
    <property type="project" value="UniProtKB-SubCell"/>
</dbReference>